<keyword evidence="1" id="KW-1133">Transmembrane helix</keyword>
<evidence type="ECO:0000313" key="2">
    <source>
        <dbReference type="EMBL" id="GFT79870.1"/>
    </source>
</evidence>
<evidence type="ECO:0000256" key="1">
    <source>
        <dbReference type="SAM" id="Phobius"/>
    </source>
</evidence>
<protein>
    <submittedName>
        <fullName evidence="2">Uncharacterized protein</fullName>
    </submittedName>
</protein>
<organism evidence="2 3">
    <name type="scientific">Nephila pilipes</name>
    <name type="common">Giant wood spider</name>
    <name type="synonym">Nephila maculata</name>
    <dbReference type="NCBI Taxonomy" id="299642"/>
    <lineage>
        <taxon>Eukaryota</taxon>
        <taxon>Metazoa</taxon>
        <taxon>Ecdysozoa</taxon>
        <taxon>Arthropoda</taxon>
        <taxon>Chelicerata</taxon>
        <taxon>Arachnida</taxon>
        <taxon>Araneae</taxon>
        <taxon>Araneomorphae</taxon>
        <taxon>Entelegynae</taxon>
        <taxon>Araneoidea</taxon>
        <taxon>Nephilidae</taxon>
        <taxon>Nephila</taxon>
    </lineage>
</organism>
<accession>A0A8X6PRN0</accession>
<keyword evidence="1" id="KW-0472">Membrane</keyword>
<dbReference type="Proteomes" id="UP000887013">
    <property type="component" value="Unassembled WGS sequence"/>
</dbReference>
<gene>
    <name evidence="2" type="ORF">NPIL_529161</name>
</gene>
<feature type="transmembrane region" description="Helical" evidence="1">
    <location>
        <begin position="12"/>
        <end position="32"/>
    </location>
</feature>
<comment type="caution">
    <text evidence="2">The sequence shown here is derived from an EMBL/GenBank/DDBJ whole genome shotgun (WGS) entry which is preliminary data.</text>
</comment>
<proteinExistence type="predicted"/>
<keyword evidence="3" id="KW-1185">Reference proteome</keyword>
<dbReference type="AlphaFoldDB" id="A0A8X6PRN0"/>
<evidence type="ECO:0000313" key="3">
    <source>
        <dbReference type="Proteomes" id="UP000887013"/>
    </source>
</evidence>
<sequence>MGAGWKRNHSLNSLPGIVMLTASFRIPVLIAIGRRFWWGGCIFTGNTGRISSGISTLLHFYGPILLMSFDDIEFDESIMYLDSGGYLLYPEEILNMRLLRHFDCSSLLKMNLSWVDLRSKYIL</sequence>
<keyword evidence="1" id="KW-0812">Transmembrane</keyword>
<reference evidence="2" key="1">
    <citation type="submission" date="2020-08" db="EMBL/GenBank/DDBJ databases">
        <title>Multicomponent nature underlies the extraordinary mechanical properties of spider dragline silk.</title>
        <authorList>
            <person name="Kono N."/>
            <person name="Nakamura H."/>
            <person name="Mori M."/>
            <person name="Yoshida Y."/>
            <person name="Ohtoshi R."/>
            <person name="Malay A.D."/>
            <person name="Moran D.A.P."/>
            <person name="Tomita M."/>
            <person name="Numata K."/>
            <person name="Arakawa K."/>
        </authorList>
    </citation>
    <scope>NUCLEOTIDE SEQUENCE</scope>
</reference>
<name>A0A8X6PRN0_NEPPI</name>
<dbReference type="EMBL" id="BMAW01022856">
    <property type="protein sequence ID" value="GFT79870.1"/>
    <property type="molecule type" value="Genomic_DNA"/>
</dbReference>